<reference evidence="1" key="2">
    <citation type="submission" date="2012-12" db="EMBL/GenBank/DDBJ databases">
        <authorList>
            <consortium name="WormBase Consortium"/>
            <person name="Ghedin E."/>
            <person name="Paulini M."/>
        </authorList>
    </citation>
    <scope>NUCLEOTIDE SEQUENCE</scope>
    <source>
        <strain evidence="1">FR3</strain>
    </source>
</reference>
<dbReference type="EMBL" id="LN857024">
    <property type="protein sequence ID" value="CDQ02234.1"/>
    <property type="molecule type" value="Genomic_DNA"/>
</dbReference>
<accession>A0A1I9G632</accession>
<reference evidence="1" key="1">
    <citation type="journal article" date="2007" name="Science">
        <title>Draft genome of the filarial nematode parasite Brugia malayi.</title>
        <authorList>
            <person name="Ghedin E."/>
            <person name="Wang S."/>
            <person name="Spiro D."/>
            <person name="Caler E."/>
            <person name="Zhao Q."/>
            <person name="Crabtree J."/>
            <person name="Allen J.E."/>
            <person name="Delcher A.L."/>
            <person name="Guiliano D.B."/>
            <person name="Miranda-Saavedra D."/>
            <person name="Angiuoli S.V."/>
            <person name="Creasy T."/>
            <person name="Amedeo P."/>
            <person name="Haas B."/>
            <person name="El-Sayed N.M."/>
            <person name="Wortman J.R."/>
            <person name="Feldblyum T."/>
            <person name="Tallon L."/>
            <person name="Schatz M."/>
            <person name="Shumway M."/>
            <person name="Koo H."/>
            <person name="Salzberg S.L."/>
            <person name="Schobel S."/>
            <person name="Pertea M."/>
            <person name="Pop M."/>
            <person name="White O."/>
            <person name="Barton G.J."/>
            <person name="Carlow C.K."/>
            <person name="Crawford M.J."/>
            <person name="Daub J."/>
            <person name="Dimmic M.W."/>
            <person name="Estes C.F."/>
            <person name="Foster J.M."/>
            <person name="Ganatra M."/>
            <person name="Gregory W.F."/>
            <person name="Johnson N.M."/>
            <person name="Jin J."/>
            <person name="Komuniecki R."/>
            <person name="Korf I."/>
            <person name="Kumar S."/>
            <person name="Laney S."/>
            <person name="Li B.W."/>
            <person name="Li W."/>
            <person name="Lindblom T.H."/>
            <person name="Lustigman S."/>
            <person name="Ma D."/>
            <person name="Maina C.V."/>
            <person name="Martin D.M."/>
            <person name="McCarter J.P."/>
            <person name="McReynolds L."/>
            <person name="Mitreva M."/>
            <person name="Nutman T.B."/>
            <person name="Parkinson J."/>
            <person name="Peregrin-Alvarez J.M."/>
            <person name="Poole C."/>
            <person name="Ren Q."/>
            <person name="Saunders L."/>
            <person name="Sluder A.E."/>
            <person name="Smith K."/>
            <person name="Stanke M."/>
            <person name="Unnasch T.R."/>
            <person name="Ware J."/>
            <person name="Wei A.D."/>
            <person name="Weil G."/>
            <person name="Williams D.J."/>
            <person name="Zhang Y."/>
            <person name="Williams S.A."/>
            <person name="Fraser-Liggett C."/>
            <person name="Slatko B."/>
            <person name="Blaxter M.L."/>
            <person name="Scott A.L."/>
        </authorList>
    </citation>
    <scope>NUCLEOTIDE SEQUENCE</scope>
    <source>
        <strain evidence="1">FR3</strain>
    </source>
</reference>
<dbReference type="AlphaFoldDB" id="A0A1I9G632"/>
<evidence type="ECO:0000313" key="1">
    <source>
        <dbReference type="EMBL" id="CDQ02234.1"/>
    </source>
</evidence>
<name>A0A1I9G632_BRUMA</name>
<protein>
    <submittedName>
        <fullName evidence="1">Bm12869, isoform c</fullName>
    </submittedName>
</protein>
<organism evidence="1">
    <name type="scientific">Brugia malayi</name>
    <name type="common">Filarial nematode worm</name>
    <dbReference type="NCBI Taxonomy" id="6279"/>
    <lineage>
        <taxon>Eukaryota</taxon>
        <taxon>Metazoa</taxon>
        <taxon>Ecdysozoa</taxon>
        <taxon>Nematoda</taxon>
        <taxon>Chromadorea</taxon>
        <taxon>Rhabditida</taxon>
        <taxon>Spirurina</taxon>
        <taxon>Spiruromorpha</taxon>
        <taxon>Filarioidea</taxon>
        <taxon>Onchocercidae</taxon>
        <taxon>Brugia</taxon>
    </lineage>
</organism>
<proteinExistence type="predicted"/>
<sequence length="73" mass="8382">MRLKRKFGELCEYILGAEKTVEKLAVYGAASSNSIEEQKLSVPSDLISMLSTLFILLLYHSFKIYRFSLKFQS</sequence>
<gene>
    <name evidence="1" type="primary">Bm12869</name>
    <name evidence="1" type="ORF">BM_Bm12869</name>
</gene>